<dbReference type="InterPro" id="IPR029058">
    <property type="entry name" value="AB_hydrolase_fold"/>
</dbReference>
<feature type="domain" description="YMC020W-like alpha/beta hydrolase" evidence="2">
    <location>
        <begin position="400"/>
        <end position="600"/>
    </location>
</feature>
<dbReference type="Proteomes" id="UP000422736">
    <property type="component" value="Chromosome 4"/>
</dbReference>
<gene>
    <name evidence="3" type="ORF">FIM1_3051</name>
</gene>
<feature type="region of interest" description="Disordered" evidence="1">
    <location>
        <begin position="112"/>
        <end position="144"/>
    </location>
</feature>
<organism evidence="3 4">
    <name type="scientific">Kluyveromyces marxianus</name>
    <name type="common">Yeast</name>
    <name type="synonym">Candida kefyr</name>
    <dbReference type="NCBI Taxonomy" id="4911"/>
    <lineage>
        <taxon>Eukaryota</taxon>
        <taxon>Fungi</taxon>
        <taxon>Dikarya</taxon>
        <taxon>Ascomycota</taxon>
        <taxon>Saccharomycotina</taxon>
        <taxon>Saccharomycetes</taxon>
        <taxon>Saccharomycetales</taxon>
        <taxon>Saccharomycetaceae</taxon>
        <taxon>Kluyveromyces</taxon>
    </lineage>
</organism>
<dbReference type="SUPFAM" id="SSF53474">
    <property type="entry name" value="alpha/beta-Hydrolases"/>
    <property type="match status" value="1"/>
</dbReference>
<dbReference type="PANTHER" id="PTHR47349:SF1">
    <property type="entry name" value="AER328WP"/>
    <property type="match status" value="1"/>
</dbReference>
<accession>A0ABX6EXQ3</accession>
<protein>
    <submittedName>
        <fullName evidence="3">YML020W</fullName>
    </submittedName>
</protein>
<feature type="region of interest" description="Disordered" evidence="1">
    <location>
        <begin position="1"/>
        <end position="69"/>
    </location>
</feature>
<evidence type="ECO:0000256" key="1">
    <source>
        <dbReference type="SAM" id="MobiDB-lite"/>
    </source>
</evidence>
<evidence type="ECO:0000313" key="4">
    <source>
        <dbReference type="Proteomes" id="UP000422736"/>
    </source>
</evidence>
<evidence type="ECO:0000259" key="2">
    <source>
        <dbReference type="Pfam" id="PF26147"/>
    </source>
</evidence>
<keyword evidence="4" id="KW-1185">Reference proteome</keyword>
<dbReference type="EMBL" id="CP015057">
    <property type="protein sequence ID" value="QGN16345.1"/>
    <property type="molecule type" value="Genomic_DNA"/>
</dbReference>
<reference evidence="3 4" key="1">
    <citation type="submission" date="2016-03" db="EMBL/GenBank/DDBJ databases">
        <title>How can Kluyveromyces marxianus grow so fast - potential evolutionary course in Saccharomyces Complex revealed by comparative genomics.</title>
        <authorList>
            <person name="Mo W."/>
            <person name="Lu W."/>
            <person name="Yang X."/>
            <person name="Qi J."/>
            <person name="Lv H."/>
        </authorList>
    </citation>
    <scope>NUCLEOTIDE SEQUENCE [LARGE SCALE GENOMIC DNA]</scope>
    <source>
        <strain evidence="3 4">FIM1</strain>
    </source>
</reference>
<reference evidence="3 4" key="2">
    <citation type="submission" date="2019-11" db="EMBL/GenBank/DDBJ databases">
        <authorList>
            <person name="Lu H."/>
        </authorList>
    </citation>
    <scope>NUCLEOTIDE SEQUENCE [LARGE SCALE GENOMIC DNA]</scope>
    <source>
        <strain evidence="3 4">FIM1</strain>
    </source>
</reference>
<dbReference type="InterPro" id="IPR058933">
    <property type="entry name" value="YMC020W-like_ab_hydrolase"/>
</dbReference>
<proteinExistence type="predicted"/>
<sequence>MSTRSSLKKHTTLTAKGDKKEKDSVPSNNDETVASAATSVSGARDANSEGKVDGNTLRRPSSSWSLWNTANGSSEQAQASWWRRPSLISIGLKNNTVNITANCNGHDASTINGDQKCEQTQEPGTPLENSEQVSNSNSSSKTPWLFWNKKDEAKEVMRTKTPNLISNELISGESYDAILFKTKSDEQTTKETNNLGPSAQKKNLLVPGFDLLPTATIMTSIYSQITKLGILWDPHKTKPTSKPQSLYRRNAQIALNKLSEGKTRPVKVLIVGVHGFFPTKMIRPIIGEPTGTSVKFISEAENAVLRWFQRHDTHVEISKIALEKEGKVLDRVDFFFDVLKKWINEINKADFVYFVSHSQGCPVTIILLAKLIEAGIIDVDNIIASDMPPIAMKPNEKKKIISVLAMAGINNGPFYGADQTFFVKAYSAIEKDSLKELFQFQNFHSVLSQKFIQGLRICIASNVKISFVGSINDQLVPLYSSTCQFAHHPNIFKATFVDKDSKTPSFITRIVSIANHLSNLGYDDHGIIKEISGSLAGTLTGGGHSKIYNEEQVYELGIQFALETTDLPVDIPVVYKGYEVDQLGSNPYHLPWCMRGLLYETGVHLGREEIDALFTEFDQWEPETKQLKNVKYRLNGLKSKL</sequence>
<dbReference type="PANTHER" id="PTHR47349">
    <property type="entry name" value="CHROMOSOME 8, WHOLE GENOME SHOTGUN SEQUENCE"/>
    <property type="match status" value="1"/>
</dbReference>
<feature type="domain" description="YMC020W-like alpha/beta hydrolase" evidence="2">
    <location>
        <begin position="260"/>
        <end position="396"/>
    </location>
</feature>
<feature type="compositionally biased region" description="Low complexity" evidence="1">
    <location>
        <begin position="32"/>
        <end position="41"/>
    </location>
</feature>
<dbReference type="Pfam" id="PF26147">
    <property type="entry name" value="AB_HYDROLASE_YMC0-YMC35"/>
    <property type="match status" value="2"/>
</dbReference>
<evidence type="ECO:0000313" key="3">
    <source>
        <dbReference type="EMBL" id="QGN16345.1"/>
    </source>
</evidence>
<feature type="compositionally biased region" description="Polar residues" evidence="1">
    <location>
        <begin position="58"/>
        <end position="69"/>
    </location>
</feature>
<dbReference type="InterPro" id="IPR058934">
    <property type="entry name" value="YMC020W-like"/>
</dbReference>
<feature type="compositionally biased region" description="Basic residues" evidence="1">
    <location>
        <begin position="1"/>
        <end position="11"/>
    </location>
</feature>
<feature type="compositionally biased region" description="Polar residues" evidence="1">
    <location>
        <begin position="112"/>
        <end position="133"/>
    </location>
</feature>
<name>A0ABX6EXQ3_KLUMA</name>